<reference evidence="2 3" key="1">
    <citation type="submission" date="2019-05" db="EMBL/GenBank/DDBJ databases">
        <title>Another draft genome of Portunus trituberculatus and its Hox gene families provides insights of decapod evolution.</title>
        <authorList>
            <person name="Jeong J.-H."/>
            <person name="Song I."/>
            <person name="Kim S."/>
            <person name="Choi T."/>
            <person name="Kim D."/>
            <person name="Ryu S."/>
            <person name="Kim W."/>
        </authorList>
    </citation>
    <scope>NUCLEOTIDE SEQUENCE [LARGE SCALE GENOMIC DNA]</scope>
    <source>
        <tissue evidence="2">Muscle</tissue>
    </source>
</reference>
<dbReference type="EMBL" id="VSRR010025938">
    <property type="protein sequence ID" value="MPC67231.1"/>
    <property type="molecule type" value="Genomic_DNA"/>
</dbReference>
<gene>
    <name evidence="2" type="ORF">E2C01_061402</name>
</gene>
<sequence>MSGRVHPPLSAVIGWLRGSPARYLHVVGWLVRCSIVNSCAWPCVVRAFEHLVLHSPLHAWPLRALVEKLSREHEGKGTRRASTTTTITRNSNISSGGSEESRVVRWRGGGRVGVCGCMGPL</sequence>
<evidence type="ECO:0000256" key="1">
    <source>
        <dbReference type="SAM" id="MobiDB-lite"/>
    </source>
</evidence>
<feature type="region of interest" description="Disordered" evidence="1">
    <location>
        <begin position="73"/>
        <end position="100"/>
    </location>
</feature>
<feature type="compositionally biased region" description="Low complexity" evidence="1">
    <location>
        <begin position="80"/>
        <end position="98"/>
    </location>
</feature>
<name>A0A5B7H3R9_PORTR</name>
<dbReference type="AlphaFoldDB" id="A0A5B7H3R9"/>
<dbReference type="Proteomes" id="UP000324222">
    <property type="component" value="Unassembled WGS sequence"/>
</dbReference>
<proteinExistence type="predicted"/>
<organism evidence="2 3">
    <name type="scientific">Portunus trituberculatus</name>
    <name type="common">Swimming crab</name>
    <name type="synonym">Neptunus trituberculatus</name>
    <dbReference type="NCBI Taxonomy" id="210409"/>
    <lineage>
        <taxon>Eukaryota</taxon>
        <taxon>Metazoa</taxon>
        <taxon>Ecdysozoa</taxon>
        <taxon>Arthropoda</taxon>
        <taxon>Crustacea</taxon>
        <taxon>Multicrustacea</taxon>
        <taxon>Malacostraca</taxon>
        <taxon>Eumalacostraca</taxon>
        <taxon>Eucarida</taxon>
        <taxon>Decapoda</taxon>
        <taxon>Pleocyemata</taxon>
        <taxon>Brachyura</taxon>
        <taxon>Eubrachyura</taxon>
        <taxon>Portunoidea</taxon>
        <taxon>Portunidae</taxon>
        <taxon>Portuninae</taxon>
        <taxon>Portunus</taxon>
    </lineage>
</organism>
<evidence type="ECO:0000313" key="2">
    <source>
        <dbReference type="EMBL" id="MPC67231.1"/>
    </source>
</evidence>
<keyword evidence="3" id="KW-1185">Reference proteome</keyword>
<comment type="caution">
    <text evidence="2">The sequence shown here is derived from an EMBL/GenBank/DDBJ whole genome shotgun (WGS) entry which is preliminary data.</text>
</comment>
<protein>
    <submittedName>
        <fullName evidence="2">Uncharacterized protein</fullName>
    </submittedName>
</protein>
<accession>A0A5B7H3R9</accession>
<evidence type="ECO:0000313" key="3">
    <source>
        <dbReference type="Proteomes" id="UP000324222"/>
    </source>
</evidence>